<feature type="region of interest" description="Disordered" evidence="1">
    <location>
        <begin position="1"/>
        <end position="93"/>
    </location>
</feature>
<feature type="compositionally biased region" description="Basic and acidic residues" evidence="1">
    <location>
        <begin position="20"/>
        <end position="29"/>
    </location>
</feature>
<dbReference type="PANTHER" id="PTHR34112">
    <property type="entry name" value="C-JUN-AMINO-TERMINAL KINASE-INTERACTING PROTEIN"/>
    <property type="match status" value="1"/>
</dbReference>
<dbReference type="PANTHER" id="PTHR34112:SF10">
    <property type="entry name" value="BNAC03G72810D PROTEIN"/>
    <property type="match status" value="1"/>
</dbReference>
<organism evidence="2 3">
    <name type="scientific">Brassica campestris</name>
    <name type="common">Field mustard</name>
    <dbReference type="NCBI Taxonomy" id="3711"/>
    <lineage>
        <taxon>Eukaryota</taxon>
        <taxon>Viridiplantae</taxon>
        <taxon>Streptophyta</taxon>
        <taxon>Embryophyta</taxon>
        <taxon>Tracheophyta</taxon>
        <taxon>Spermatophyta</taxon>
        <taxon>Magnoliopsida</taxon>
        <taxon>eudicotyledons</taxon>
        <taxon>Gunneridae</taxon>
        <taxon>Pentapetalae</taxon>
        <taxon>rosids</taxon>
        <taxon>malvids</taxon>
        <taxon>Brassicales</taxon>
        <taxon>Brassicaceae</taxon>
        <taxon>Brassiceae</taxon>
        <taxon>Brassica</taxon>
    </lineage>
</organism>
<protein>
    <submittedName>
        <fullName evidence="2">Uncharacterized protein</fullName>
    </submittedName>
</protein>
<evidence type="ECO:0000313" key="3">
    <source>
        <dbReference type="Proteomes" id="UP000264353"/>
    </source>
</evidence>
<dbReference type="Proteomes" id="UP000264353">
    <property type="component" value="Chromosome A3"/>
</dbReference>
<dbReference type="AlphaFoldDB" id="A0A398A0B5"/>
<name>A0A398A0B5_BRACM</name>
<proteinExistence type="predicted"/>
<reference evidence="2 3" key="1">
    <citation type="submission" date="2018-06" db="EMBL/GenBank/DDBJ databases">
        <title>WGS assembly of Brassica rapa FPsc.</title>
        <authorList>
            <person name="Bowman J."/>
            <person name="Kohchi T."/>
            <person name="Yamato K."/>
            <person name="Jenkins J."/>
            <person name="Shu S."/>
            <person name="Ishizaki K."/>
            <person name="Yamaoka S."/>
            <person name="Nishihama R."/>
            <person name="Nakamura Y."/>
            <person name="Berger F."/>
            <person name="Adam C."/>
            <person name="Aki S."/>
            <person name="Althoff F."/>
            <person name="Araki T."/>
            <person name="Arteaga-Vazquez M."/>
            <person name="Balasubrmanian S."/>
            <person name="Bauer D."/>
            <person name="Boehm C."/>
            <person name="Briginshaw L."/>
            <person name="Caballero-Perez J."/>
            <person name="Catarino B."/>
            <person name="Chen F."/>
            <person name="Chiyoda S."/>
            <person name="Chovatia M."/>
            <person name="Davies K."/>
            <person name="Delmans M."/>
            <person name="Demura T."/>
            <person name="Dierschke T."/>
            <person name="Dolan L."/>
            <person name="Dorantes-Acosta A."/>
            <person name="Eklund D."/>
            <person name="Florent S."/>
            <person name="Flores-Sandoval E."/>
            <person name="Fujiyama A."/>
            <person name="Fukuzawa H."/>
            <person name="Galik B."/>
            <person name="Grimanelli D."/>
            <person name="Grimwood J."/>
            <person name="Grossniklaus U."/>
            <person name="Hamada T."/>
            <person name="Haseloff J."/>
            <person name="Hetherington A."/>
            <person name="Higo A."/>
            <person name="Hirakawa Y."/>
            <person name="Hundley H."/>
            <person name="Ikeda Y."/>
            <person name="Inoue K."/>
            <person name="Inoue S."/>
            <person name="Ishida S."/>
            <person name="Jia Q."/>
            <person name="Kakita M."/>
            <person name="Kanazawa T."/>
            <person name="Kawai Y."/>
            <person name="Kawashima T."/>
            <person name="Kennedy M."/>
            <person name="Kinose K."/>
            <person name="Kinoshita T."/>
            <person name="Kohara Y."/>
            <person name="Koide E."/>
            <person name="Komatsu K."/>
            <person name="Kopischke S."/>
            <person name="Kubo M."/>
            <person name="Kyozuka J."/>
            <person name="Lagercrantz U."/>
            <person name="Lin S."/>
            <person name="Lindquist E."/>
            <person name="Lipzen A."/>
            <person name="Lu C."/>
            <person name="Luna E."/>
            <person name="Martienssen R."/>
            <person name="Minamino N."/>
            <person name="Mizutani M."/>
            <person name="Mizutani M."/>
            <person name="Mochizuki N."/>
            <person name="Monte I."/>
            <person name="Mosher R."/>
            <person name="Nagasaki H."/>
            <person name="Nakagami H."/>
            <person name="Naramoto S."/>
            <person name="Nishitani K."/>
            <person name="Ohtani M."/>
            <person name="Okamoto T."/>
            <person name="Okumura M."/>
            <person name="Phillips J."/>
            <person name="Pollak B."/>
            <person name="Reinders A."/>
            <person name="Roevekamp M."/>
            <person name="Sano R."/>
            <person name="Sawa S."/>
            <person name="Schmid M."/>
            <person name="Shirakawa M."/>
            <person name="Solano R."/>
            <person name="Spunde A."/>
            <person name="Suetsugu N."/>
            <person name="Sugano S."/>
            <person name="Sugiyama A."/>
            <person name="Sun R."/>
            <person name="Suzuki Y."/>
            <person name="Takenaka M."/>
            <person name="Takezawa D."/>
            <person name="Tomogane H."/>
            <person name="Tsuzuki M."/>
            <person name="Ueda T."/>
            <person name="Umeda M."/>
            <person name="Ward J."/>
            <person name="Watanabe Y."/>
            <person name="Yazaki K."/>
            <person name="Yokoyama R."/>
            <person name="Yoshitake Y."/>
            <person name="Yotsui I."/>
            <person name="Zachgo S."/>
            <person name="Schmutz J."/>
        </authorList>
    </citation>
    <scope>NUCLEOTIDE SEQUENCE [LARGE SCALE GENOMIC DNA]</scope>
    <source>
        <strain evidence="3">cv. B-3</strain>
    </source>
</reference>
<gene>
    <name evidence="2" type="ORF">BRARA_C02570</name>
</gene>
<sequence>MAEALLQPPRTGTPPQESSKIQRLEDRALKLIPVLPSTPKGSVLSSSDKSKNKPMPRSGEIGPASFRNTHQHSSIRLGNLPSNAGGQIKPDTTKKMVVLKPAVKESASPLKSQKVPPPICLPMREATIFQLSGTSALIGTR</sequence>
<feature type="compositionally biased region" description="Polar residues" evidence="1">
    <location>
        <begin position="66"/>
        <end position="85"/>
    </location>
</feature>
<dbReference type="EMBL" id="CM010630">
    <property type="protein sequence ID" value="RID70558.1"/>
    <property type="molecule type" value="Genomic_DNA"/>
</dbReference>
<accession>A0A398A0B5</accession>
<evidence type="ECO:0000313" key="2">
    <source>
        <dbReference type="EMBL" id="RID70558.1"/>
    </source>
</evidence>
<evidence type="ECO:0000256" key="1">
    <source>
        <dbReference type="SAM" id="MobiDB-lite"/>
    </source>
</evidence>